<accession>A0A7J5AEJ1</accession>
<gene>
    <name evidence="7" type="ORF">F6464_07305</name>
</gene>
<dbReference type="Pfam" id="PF00092">
    <property type="entry name" value="VWA"/>
    <property type="match status" value="1"/>
</dbReference>
<evidence type="ECO:0000256" key="1">
    <source>
        <dbReference type="ARBA" id="ARBA00022475"/>
    </source>
</evidence>
<reference evidence="7 8" key="1">
    <citation type="submission" date="2019-09" db="EMBL/GenBank/DDBJ databases">
        <title>Flavobacterium sp. nov., isolated from glacier ice.</title>
        <authorList>
            <person name="Liu Q."/>
        </authorList>
    </citation>
    <scope>NUCLEOTIDE SEQUENCE [LARGE SCALE GENOMIC DNA]</scope>
    <source>
        <strain evidence="7 8">NBRC 112527</strain>
    </source>
</reference>
<dbReference type="InterPro" id="IPR033881">
    <property type="entry name" value="vWA_BatA_type"/>
</dbReference>
<evidence type="ECO:0000256" key="2">
    <source>
        <dbReference type="ARBA" id="ARBA00022692"/>
    </source>
</evidence>
<comment type="caution">
    <text evidence="7">The sequence shown here is derived from an EMBL/GenBank/DDBJ whole genome shotgun (WGS) entry which is preliminary data.</text>
</comment>
<evidence type="ECO:0000256" key="4">
    <source>
        <dbReference type="ARBA" id="ARBA00023136"/>
    </source>
</evidence>
<evidence type="ECO:0000313" key="8">
    <source>
        <dbReference type="Proteomes" id="UP000490922"/>
    </source>
</evidence>
<dbReference type="SUPFAM" id="SSF53300">
    <property type="entry name" value="vWA-like"/>
    <property type="match status" value="1"/>
</dbReference>
<dbReference type="InterPro" id="IPR024163">
    <property type="entry name" value="Aerotolerance_reg_N"/>
</dbReference>
<dbReference type="Pfam" id="PF07584">
    <property type="entry name" value="BatA"/>
    <property type="match status" value="1"/>
</dbReference>
<dbReference type="InterPro" id="IPR002035">
    <property type="entry name" value="VWF_A"/>
</dbReference>
<evidence type="ECO:0000313" key="7">
    <source>
        <dbReference type="EMBL" id="KAB1156001.1"/>
    </source>
</evidence>
<dbReference type="CDD" id="cd01467">
    <property type="entry name" value="vWA_BatA_type"/>
    <property type="match status" value="1"/>
</dbReference>
<keyword evidence="1" id="KW-1003">Cell membrane</keyword>
<dbReference type="PANTHER" id="PTHR22550">
    <property type="entry name" value="SPORE GERMINATION PROTEIN"/>
    <property type="match status" value="1"/>
</dbReference>
<protein>
    <submittedName>
        <fullName evidence="7">VWA domain-containing protein</fullName>
    </submittedName>
</protein>
<keyword evidence="3 5" id="KW-1133">Transmembrane helix</keyword>
<feature type="domain" description="VWFA" evidence="6">
    <location>
        <begin position="92"/>
        <end position="287"/>
    </location>
</feature>
<proteinExistence type="predicted"/>
<evidence type="ECO:0000259" key="6">
    <source>
        <dbReference type="PROSITE" id="PS50234"/>
    </source>
</evidence>
<dbReference type="PROSITE" id="PS50234">
    <property type="entry name" value="VWFA"/>
    <property type="match status" value="1"/>
</dbReference>
<evidence type="ECO:0000256" key="3">
    <source>
        <dbReference type="ARBA" id="ARBA00022989"/>
    </source>
</evidence>
<keyword evidence="4 5" id="KW-0472">Membrane</keyword>
<dbReference type="InterPro" id="IPR050768">
    <property type="entry name" value="UPF0353/GerABKA_families"/>
</dbReference>
<dbReference type="AlphaFoldDB" id="A0A7J5AEJ1"/>
<evidence type="ECO:0000256" key="5">
    <source>
        <dbReference type="SAM" id="Phobius"/>
    </source>
</evidence>
<keyword evidence="8" id="KW-1185">Reference proteome</keyword>
<organism evidence="7 8">
    <name type="scientific">Flavobacterium luteum</name>
    <dbReference type="NCBI Taxonomy" id="2026654"/>
    <lineage>
        <taxon>Bacteria</taxon>
        <taxon>Pseudomonadati</taxon>
        <taxon>Bacteroidota</taxon>
        <taxon>Flavobacteriia</taxon>
        <taxon>Flavobacteriales</taxon>
        <taxon>Flavobacteriaceae</taxon>
        <taxon>Flavobacterium</taxon>
    </lineage>
</organism>
<dbReference type="SMART" id="SM00327">
    <property type="entry name" value="VWA"/>
    <property type="match status" value="1"/>
</dbReference>
<dbReference type="Proteomes" id="UP000490922">
    <property type="component" value="Unassembled WGS sequence"/>
</dbReference>
<dbReference type="EMBL" id="WAEM01000003">
    <property type="protein sequence ID" value="KAB1156001.1"/>
    <property type="molecule type" value="Genomic_DNA"/>
</dbReference>
<dbReference type="Gene3D" id="3.40.50.410">
    <property type="entry name" value="von Willebrand factor, type A domain"/>
    <property type="match status" value="1"/>
</dbReference>
<dbReference type="RefSeq" id="WP_151107157.1">
    <property type="nucleotide sequence ID" value="NZ_WAEM01000003.1"/>
</dbReference>
<name>A0A7J5AEJ1_9FLAO</name>
<keyword evidence="2 5" id="KW-0812">Transmembrane</keyword>
<sequence>MKNVTFLNPEFFWLFLLIPVAIAWLFWKRNQQSTTLKISSLKGFQTSSSFLAKVKPFLFVLRLLALSSLIVAMARPRTVDVSNKTKTTKGIDIVMAIDVSGSMLAKDLKPNRMEALKRVASDFVLERPNDRIGLVVYAAEAYTKSPVTSDKAVVLDAISSIKYDNVLQDGTGIGMGLTTAVNRLKESKAKSKIIILLTDGVNNAGFIEPETASDIAQQYGIKVYTIGIGTNGMADFPYAIAPNGQFLFRMMKVEIDVNLLQSIAKKTGGKYFRATGNDKLAQIYNEINKLETTEIEELKFYDYDEKYRPFVWIAGFLLLAEISLRNTIFRSFI</sequence>
<dbReference type="OrthoDB" id="6206554at2"/>
<dbReference type="PANTHER" id="PTHR22550:SF5">
    <property type="entry name" value="LEUCINE ZIPPER PROTEIN 4"/>
    <property type="match status" value="1"/>
</dbReference>
<dbReference type="InterPro" id="IPR036465">
    <property type="entry name" value="vWFA_dom_sf"/>
</dbReference>
<feature type="transmembrane region" description="Helical" evidence="5">
    <location>
        <begin position="6"/>
        <end position="27"/>
    </location>
</feature>